<dbReference type="AlphaFoldDB" id="A0A1H1UET7"/>
<accession>A0A1H1UET7</accession>
<evidence type="ECO:0000256" key="8">
    <source>
        <dbReference type="SAM" id="MobiDB-lite"/>
    </source>
</evidence>
<feature type="transmembrane region" description="Helical" evidence="7">
    <location>
        <begin position="289"/>
        <end position="308"/>
    </location>
</feature>
<keyword evidence="3" id="KW-1003">Cell membrane</keyword>
<feature type="transmembrane region" description="Helical" evidence="7">
    <location>
        <begin position="178"/>
        <end position="204"/>
    </location>
</feature>
<dbReference type="GO" id="GO:0055085">
    <property type="term" value="P:transmembrane transport"/>
    <property type="evidence" value="ECO:0007669"/>
    <property type="project" value="InterPro"/>
</dbReference>
<keyword evidence="6 7" id="KW-0472">Membrane</keyword>
<evidence type="ECO:0000256" key="4">
    <source>
        <dbReference type="ARBA" id="ARBA00022692"/>
    </source>
</evidence>
<dbReference type="InterPro" id="IPR050809">
    <property type="entry name" value="UgpAE/MalFG_permease"/>
</dbReference>
<organism evidence="10 11">
    <name type="scientific">Paraoerskovia marina</name>
    <dbReference type="NCBI Taxonomy" id="545619"/>
    <lineage>
        <taxon>Bacteria</taxon>
        <taxon>Bacillati</taxon>
        <taxon>Actinomycetota</taxon>
        <taxon>Actinomycetes</taxon>
        <taxon>Micrococcales</taxon>
        <taxon>Cellulomonadaceae</taxon>
        <taxon>Paraoerskovia</taxon>
    </lineage>
</organism>
<dbReference type="OrthoDB" id="9805974at2"/>
<evidence type="ECO:0000256" key="7">
    <source>
        <dbReference type="RuleBase" id="RU363032"/>
    </source>
</evidence>
<dbReference type="EMBL" id="LT629776">
    <property type="protein sequence ID" value="SDS71032.1"/>
    <property type="molecule type" value="Genomic_DNA"/>
</dbReference>
<feature type="domain" description="ABC transmembrane type-1" evidence="9">
    <location>
        <begin position="90"/>
        <end position="307"/>
    </location>
</feature>
<keyword evidence="5 7" id="KW-1133">Transmembrane helix</keyword>
<dbReference type="InterPro" id="IPR000515">
    <property type="entry name" value="MetI-like"/>
</dbReference>
<evidence type="ECO:0000256" key="2">
    <source>
        <dbReference type="ARBA" id="ARBA00022448"/>
    </source>
</evidence>
<keyword evidence="2 7" id="KW-0813">Transport</keyword>
<dbReference type="PANTHER" id="PTHR43227:SF8">
    <property type="entry name" value="DIACETYLCHITOBIOSE UPTAKE SYSTEM PERMEASE PROTEIN DASB"/>
    <property type="match status" value="1"/>
</dbReference>
<name>A0A1H1UET7_9CELL</name>
<dbReference type="PROSITE" id="PS50928">
    <property type="entry name" value="ABC_TM1"/>
    <property type="match status" value="1"/>
</dbReference>
<comment type="similarity">
    <text evidence="7">Belongs to the binding-protein-dependent transport system permease family.</text>
</comment>
<gene>
    <name evidence="10" type="ORF">SAMN04489860_2179</name>
</gene>
<evidence type="ECO:0000313" key="11">
    <source>
        <dbReference type="Proteomes" id="UP000185663"/>
    </source>
</evidence>
<keyword evidence="4 7" id="KW-0812">Transmembrane</keyword>
<dbReference type="STRING" id="545619.SAMN04489860_2179"/>
<dbReference type="Gene3D" id="1.10.3720.10">
    <property type="entry name" value="MetI-like"/>
    <property type="match status" value="1"/>
</dbReference>
<dbReference type="Pfam" id="PF00528">
    <property type="entry name" value="BPD_transp_1"/>
    <property type="match status" value="1"/>
</dbReference>
<feature type="transmembrane region" description="Helical" evidence="7">
    <location>
        <begin position="128"/>
        <end position="149"/>
    </location>
</feature>
<proteinExistence type="inferred from homology"/>
<dbReference type="SUPFAM" id="SSF161098">
    <property type="entry name" value="MetI-like"/>
    <property type="match status" value="1"/>
</dbReference>
<feature type="region of interest" description="Disordered" evidence="8">
    <location>
        <begin position="1"/>
        <end position="23"/>
    </location>
</feature>
<keyword evidence="11" id="KW-1185">Reference proteome</keyword>
<feature type="transmembrane region" description="Helical" evidence="7">
    <location>
        <begin position="94"/>
        <end position="116"/>
    </location>
</feature>
<evidence type="ECO:0000256" key="3">
    <source>
        <dbReference type="ARBA" id="ARBA00022475"/>
    </source>
</evidence>
<dbReference type="RefSeq" id="WP_083372503.1">
    <property type="nucleotide sequence ID" value="NZ_LT629776.1"/>
</dbReference>
<dbReference type="PANTHER" id="PTHR43227">
    <property type="entry name" value="BLL4140 PROTEIN"/>
    <property type="match status" value="1"/>
</dbReference>
<comment type="subcellular location">
    <subcellularLocation>
        <location evidence="1 7">Cell membrane</location>
        <topology evidence="1 7">Multi-pass membrane protein</topology>
    </subcellularLocation>
</comment>
<sequence length="317" mass="35694">MSSTTLENPTAERSSGSQPERKKRKSPLPWFLLAPTLIVLGVLTGYPLIRLIIMSFQEYERAQLMGVPAEWVGFQNYTDILTDPDFWTVLTRSFVFMIFCVFFTMLLGILIALLMLRLNKGFKLLTSIGLLLAWAMPQLATMIVFGWIFDTEYGVVNHVLTSITGNDWMGHSWLINPLSFFFVAGIAIIWQAVPFIAFTMYAGLSQVPGEVLEAAQLDGTSPFQRFRLIMVPFVRSILTVLIILSIIWDLRVFTQIFALQGVGGISEQTNTIGTYIYQVGMAQGHYGPASAIAVILVIIMMAISYYYVRQTLKEEEL</sequence>
<dbReference type="Proteomes" id="UP000185663">
    <property type="component" value="Chromosome I"/>
</dbReference>
<evidence type="ECO:0000256" key="5">
    <source>
        <dbReference type="ARBA" id="ARBA00022989"/>
    </source>
</evidence>
<dbReference type="InterPro" id="IPR035906">
    <property type="entry name" value="MetI-like_sf"/>
</dbReference>
<dbReference type="GO" id="GO:0005886">
    <property type="term" value="C:plasma membrane"/>
    <property type="evidence" value="ECO:0007669"/>
    <property type="project" value="UniProtKB-SubCell"/>
</dbReference>
<protein>
    <submittedName>
        <fullName evidence="10">Carbohydrate ABC transporter membrane protein 1, CUT1 family</fullName>
    </submittedName>
</protein>
<evidence type="ECO:0000256" key="6">
    <source>
        <dbReference type="ARBA" id="ARBA00023136"/>
    </source>
</evidence>
<feature type="transmembrane region" description="Helical" evidence="7">
    <location>
        <begin position="225"/>
        <end position="248"/>
    </location>
</feature>
<dbReference type="eggNOG" id="COG1175">
    <property type="taxonomic scope" value="Bacteria"/>
</dbReference>
<evidence type="ECO:0000256" key="1">
    <source>
        <dbReference type="ARBA" id="ARBA00004651"/>
    </source>
</evidence>
<feature type="transmembrane region" description="Helical" evidence="7">
    <location>
        <begin position="30"/>
        <end position="49"/>
    </location>
</feature>
<evidence type="ECO:0000259" key="9">
    <source>
        <dbReference type="PROSITE" id="PS50928"/>
    </source>
</evidence>
<reference evidence="11" key="1">
    <citation type="submission" date="2016-10" db="EMBL/GenBank/DDBJ databases">
        <authorList>
            <person name="Varghese N."/>
            <person name="Submissions S."/>
        </authorList>
    </citation>
    <scope>NUCLEOTIDE SEQUENCE [LARGE SCALE GENOMIC DNA]</scope>
    <source>
        <strain evidence="11">DSM 22126</strain>
    </source>
</reference>
<dbReference type="CDD" id="cd06261">
    <property type="entry name" value="TM_PBP2"/>
    <property type="match status" value="1"/>
</dbReference>
<feature type="compositionally biased region" description="Polar residues" evidence="8">
    <location>
        <begin position="1"/>
        <end position="18"/>
    </location>
</feature>
<evidence type="ECO:0000313" key="10">
    <source>
        <dbReference type="EMBL" id="SDS71032.1"/>
    </source>
</evidence>